<dbReference type="PROSITE" id="PS50097">
    <property type="entry name" value="BTB"/>
    <property type="match status" value="1"/>
</dbReference>
<keyword evidence="3" id="KW-0862">Zinc</keyword>
<evidence type="ECO:0000259" key="7">
    <source>
        <dbReference type="PROSITE" id="PS51886"/>
    </source>
</evidence>
<accession>A0A015KAS6</accession>
<dbReference type="InterPro" id="IPR006571">
    <property type="entry name" value="TLDc_dom"/>
</dbReference>
<feature type="domain" description="ZZ-type" evidence="6">
    <location>
        <begin position="516"/>
        <end position="571"/>
    </location>
</feature>
<comment type="caution">
    <text evidence="8">The sequence shown here is derived from an EMBL/GenBank/DDBJ whole genome shotgun (WGS) entry which is preliminary data.</text>
</comment>
<name>A0A015KAS6_RHIIW</name>
<feature type="domain" description="BTB" evidence="5">
    <location>
        <begin position="25"/>
        <end position="98"/>
    </location>
</feature>
<dbReference type="GO" id="GO:0005737">
    <property type="term" value="C:cytoplasm"/>
    <property type="evidence" value="ECO:0007669"/>
    <property type="project" value="TreeGrafter"/>
</dbReference>
<dbReference type="PANTHER" id="PTHR46306:SF1">
    <property type="entry name" value="BTB_POZ DOMAIN-CONTAINING PROTEIN 9"/>
    <property type="match status" value="1"/>
</dbReference>
<organism evidence="8 9">
    <name type="scientific">Rhizophagus irregularis (strain DAOM 197198w)</name>
    <name type="common">Glomus intraradices</name>
    <dbReference type="NCBI Taxonomy" id="1432141"/>
    <lineage>
        <taxon>Eukaryota</taxon>
        <taxon>Fungi</taxon>
        <taxon>Fungi incertae sedis</taxon>
        <taxon>Mucoromycota</taxon>
        <taxon>Glomeromycotina</taxon>
        <taxon>Glomeromycetes</taxon>
        <taxon>Glomerales</taxon>
        <taxon>Glomeraceae</taxon>
        <taxon>Rhizophagus</taxon>
    </lineage>
</organism>
<dbReference type="Pfam" id="PF00651">
    <property type="entry name" value="BTB"/>
    <property type="match status" value="1"/>
</dbReference>
<dbReference type="InterPro" id="IPR000210">
    <property type="entry name" value="BTB/POZ_dom"/>
</dbReference>
<feature type="domain" description="ZZ-type" evidence="6">
    <location>
        <begin position="452"/>
        <end position="506"/>
    </location>
</feature>
<dbReference type="SUPFAM" id="SSF54695">
    <property type="entry name" value="POZ domain"/>
    <property type="match status" value="1"/>
</dbReference>
<dbReference type="SUPFAM" id="SSF57850">
    <property type="entry name" value="RING/U-box"/>
    <property type="match status" value="2"/>
</dbReference>
<keyword evidence="9" id="KW-1185">Reference proteome</keyword>
<dbReference type="PROSITE" id="PS50135">
    <property type="entry name" value="ZF_ZZ_2"/>
    <property type="match status" value="2"/>
</dbReference>
<dbReference type="Gene3D" id="3.30.710.10">
    <property type="entry name" value="Potassium Channel Kv1.1, Chain A"/>
    <property type="match status" value="1"/>
</dbReference>
<evidence type="ECO:0000256" key="1">
    <source>
        <dbReference type="ARBA" id="ARBA00022723"/>
    </source>
</evidence>
<keyword evidence="2 4" id="KW-0863">Zinc-finger</keyword>
<dbReference type="PROSITE" id="PS51886">
    <property type="entry name" value="TLDC"/>
    <property type="match status" value="1"/>
</dbReference>
<reference evidence="8 9" key="1">
    <citation type="submission" date="2014-02" db="EMBL/GenBank/DDBJ databases">
        <title>Single nucleus genome sequencing reveals high similarity among nuclei of an endomycorrhizal fungus.</title>
        <authorList>
            <person name="Lin K."/>
            <person name="Geurts R."/>
            <person name="Zhang Z."/>
            <person name="Limpens E."/>
            <person name="Saunders D.G."/>
            <person name="Mu D."/>
            <person name="Pang E."/>
            <person name="Cao H."/>
            <person name="Cha H."/>
            <person name="Lin T."/>
            <person name="Zhou Q."/>
            <person name="Shang Y."/>
            <person name="Li Y."/>
            <person name="Ivanov S."/>
            <person name="Sharma T."/>
            <person name="Velzen R.V."/>
            <person name="Ruijter N.D."/>
            <person name="Aanen D.K."/>
            <person name="Win J."/>
            <person name="Kamoun S."/>
            <person name="Bisseling T."/>
            <person name="Huang S."/>
        </authorList>
    </citation>
    <scope>NUCLEOTIDE SEQUENCE [LARGE SCALE GENOMIC DNA]</scope>
    <source>
        <strain evidence="9">DAOM197198w</strain>
    </source>
</reference>
<dbReference type="PANTHER" id="PTHR46306">
    <property type="entry name" value="BTB/POZ DOMAIN-CONTAINING PROTEIN 9"/>
    <property type="match status" value="1"/>
</dbReference>
<dbReference type="Gene3D" id="3.30.60.90">
    <property type="match status" value="2"/>
</dbReference>
<evidence type="ECO:0000313" key="9">
    <source>
        <dbReference type="Proteomes" id="UP000022910"/>
    </source>
</evidence>
<proteinExistence type="predicted"/>
<dbReference type="SMART" id="SM00291">
    <property type="entry name" value="ZnF_ZZ"/>
    <property type="match status" value="2"/>
</dbReference>
<dbReference type="EMBL" id="JEMT01027667">
    <property type="protein sequence ID" value="EXX56576.1"/>
    <property type="molecule type" value="Genomic_DNA"/>
</dbReference>
<evidence type="ECO:0000256" key="2">
    <source>
        <dbReference type="ARBA" id="ARBA00022771"/>
    </source>
</evidence>
<evidence type="ECO:0000256" key="3">
    <source>
        <dbReference type="ARBA" id="ARBA00022833"/>
    </source>
</evidence>
<dbReference type="InterPro" id="IPR011333">
    <property type="entry name" value="SKP1/BTB/POZ_sf"/>
</dbReference>
<evidence type="ECO:0000259" key="5">
    <source>
        <dbReference type="PROSITE" id="PS50097"/>
    </source>
</evidence>
<sequence length="572" mass="66077">MMDDNKFLPKLSQNLLNILNDEEYYDITIEVGNDPYVKIFRAHMVILNYRSTYLQRILSTNAKKNNETLVHIKLPNISPEIFQIILRYIYGGRLSLKECVTLDIIKVLIAAGELNLQELVNHLQLYIIKNHKKWIEQNFNLVYQTSFENGSFLELQKYCTDLISKIPDKILKSISFSSISEKLLVLIIQNNNLQMSEIQVWRYVIKWGLAQNPELPSDLAIFSKDDFNVLKNTLQQLIPFIKFNNLTSKEFSDDVLPYKKALPKELYKDLLKIFLNLHPDSRPNDKSKIKNNNSKIITFQHAELISKWIDKLDITDKSTSSYEFKLILRGSRDGFESDIFHEICNNRSCTVTIVKVKGNNQILGGYNPIEWKSGRGYSATKDSFIFSFENGDDINKHILSRVINDNYAIFNDHTYGPSFGGADLVLRGNRGHCIKDGYEKQIRGASSESILHYGVRCDCCNYTIRGMRWKCTSCKDYDLCQICKNKSHIHHHPDDHVFKLMPHSDTSNRAPQSALHLGIVCNCCNKTIHGMRWKCAFCEDYNLCQNCKSKSQSIHNHPNNHVFQPIAYSSCM</sequence>
<evidence type="ECO:0000256" key="4">
    <source>
        <dbReference type="PROSITE-ProRule" id="PRU00228"/>
    </source>
</evidence>
<dbReference type="InterPro" id="IPR000433">
    <property type="entry name" value="Znf_ZZ"/>
</dbReference>
<dbReference type="SMART" id="SM00225">
    <property type="entry name" value="BTB"/>
    <property type="match status" value="1"/>
</dbReference>
<dbReference type="Pfam" id="PF00569">
    <property type="entry name" value="ZZ"/>
    <property type="match status" value="2"/>
</dbReference>
<feature type="domain" description="TLDc" evidence="7">
    <location>
        <begin position="295"/>
        <end position="446"/>
    </location>
</feature>
<keyword evidence="1" id="KW-0479">Metal-binding</keyword>
<dbReference type="Proteomes" id="UP000022910">
    <property type="component" value="Unassembled WGS sequence"/>
</dbReference>
<evidence type="ECO:0000313" key="8">
    <source>
        <dbReference type="EMBL" id="EXX56576.1"/>
    </source>
</evidence>
<protein>
    <recommendedName>
        <fullName evidence="10">Kelch-like protein 17</fullName>
    </recommendedName>
</protein>
<dbReference type="PROSITE" id="PS01357">
    <property type="entry name" value="ZF_ZZ_1"/>
    <property type="match status" value="1"/>
</dbReference>
<dbReference type="InterPro" id="IPR052407">
    <property type="entry name" value="BTB_POZ_domain_cont_9"/>
</dbReference>
<evidence type="ECO:0008006" key="10">
    <source>
        <dbReference type="Google" id="ProtNLM"/>
    </source>
</evidence>
<gene>
    <name evidence="8" type="ORF">RirG_214870</name>
</gene>
<dbReference type="HOGENOM" id="CLU_021542_0_2_1"/>
<dbReference type="CDD" id="cd02249">
    <property type="entry name" value="ZZ"/>
    <property type="match status" value="1"/>
</dbReference>
<evidence type="ECO:0000259" key="6">
    <source>
        <dbReference type="PROSITE" id="PS50135"/>
    </source>
</evidence>
<dbReference type="AlphaFoldDB" id="A0A015KAS6"/>
<dbReference type="InterPro" id="IPR043145">
    <property type="entry name" value="Znf_ZZ_sf"/>
</dbReference>
<dbReference type="Pfam" id="PF07534">
    <property type="entry name" value="TLD"/>
    <property type="match status" value="1"/>
</dbReference>
<dbReference type="Gene3D" id="1.25.40.420">
    <property type="match status" value="1"/>
</dbReference>
<dbReference type="GO" id="GO:0008270">
    <property type="term" value="F:zinc ion binding"/>
    <property type="evidence" value="ECO:0007669"/>
    <property type="project" value="UniProtKB-KW"/>
</dbReference>